<dbReference type="RefSeq" id="WP_050725079.1">
    <property type="nucleotide sequence ID" value="NZ_CP012332.1"/>
</dbReference>
<evidence type="ECO:0000256" key="1">
    <source>
        <dbReference type="ARBA" id="ARBA00004651"/>
    </source>
</evidence>
<evidence type="ECO:0000256" key="2">
    <source>
        <dbReference type="ARBA" id="ARBA00022475"/>
    </source>
</evidence>
<dbReference type="STRING" id="1391653.AKJ08_1042"/>
<keyword evidence="5 6" id="KW-0472">Membrane</keyword>
<dbReference type="AlphaFoldDB" id="A0A0K1PAV3"/>
<keyword evidence="3 6" id="KW-0812">Transmembrane</keyword>
<dbReference type="InterPro" id="IPR050445">
    <property type="entry name" value="Bact_polysacc_biosynth/exp"/>
</dbReference>
<dbReference type="KEGG" id="vin:AKJ08_1042"/>
<proteinExistence type="predicted"/>
<keyword evidence="2" id="KW-1003">Cell membrane</keyword>
<evidence type="ECO:0000256" key="6">
    <source>
        <dbReference type="SAM" id="Phobius"/>
    </source>
</evidence>
<keyword evidence="9" id="KW-1185">Reference proteome</keyword>
<gene>
    <name evidence="8" type="ORF">AKJ08_1042</name>
</gene>
<evidence type="ECO:0000256" key="5">
    <source>
        <dbReference type="ARBA" id="ARBA00023136"/>
    </source>
</evidence>
<evidence type="ECO:0000313" key="9">
    <source>
        <dbReference type="Proteomes" id="UP000055590"/>
    </source>
</evidence>
<reference evidence="8 9" key="1">
    <citation type="submission" date="2015-08" db="EMBL/GenBank/DDBJ databases">
        <authorList>
            <person name="Babu N.S."/>
            <person name="Beckwith C.J."/>
            <person name="Beseler K.G."/>
            <person name="Brison A."/>
            <person name="Carone J.V."/>
            <person name="Caskin T.P."/>
            <person name="Diamond M."/>
            <person name="Durham M.E."/>
            <person name="Foxe J.M."/>
            <person name="Go M."/>
            <person name="Henderson B.A."/>
            <person name="Jones I.B."/>
            <person name="McGettigan J.A."/>
            <person name="Micheletti S.J."/>
            <person name="Nasrallah M.E."/>
            <person name="Ortiz D."/>
            <person name="Piller C.R."/>
            <person name="Privatt S.R."/>
            <person name="Schneider S.L."/>
            <person name="Sharp S."/>
            <person name="Smith T.C."/>
            <person name="Stanton J.D."/>
            <person name="Ullery H.E."/>
            <person name="Wilson R.J."/>
            <person name="Serrano M.G."/>
            <person name="Buck G."/>
            <person name="Lee V."/>
            <person name="Wang Y."/>
            <person name="Carvalho R."/>
            <person name="Voegtly L."/>
            <person name="Shi R."/>
            <person name="Duckworth R."/>
            <person name="Johnson A."/>
            <person name="Loviza R."/>
            <person name="Walstead R."/>
            <person name="Shah Z."/>
            <person name="Kiflezghi M."/>
            <person name="Wade K."/>
            <person name="Ball S.L."/>
            <person name="Bradley K.W."/>
            <person name="Asai D.J."/>
            <person name="Bowman C.A."/>
            <person name="Russell D.A."/>
            <person name="Pope W.H."/>
            <person name="Jacobs-Sera D."/>
            <person name="Hendrix R.W."/>
            <person name="Hatfull G.F."/>
        </authorList>
    </citation>
    <scope>NUCLEOTIDE SEQUENCE [LARGE SCALE GENOMIC DNA]</scope>
    <source>
        <strain evidence="8 9">DSM 27710</strain>
    </source>
</reference>
<evidence type="ECO:0000313" key="8">
    <source>
        <dbReference type="EMBL" id="AKU90655.1"/>
    </source>
</evidence>
<sequence>MEPGRDKSLSMEQLLVGLWHHRLLVAGCVGAALFVGALYVALKPTRYTATTVVRVEAQFLPERYVSPTVTEQIQQRLATVRHEMLSPKVLEKVIVEQDLFAGLRASDGMNAALQAMRASIEVKVEGENAFVLAYSARTPQEAATVANRLPEVYALIALEERAEAAERVASIFSAELERIRPQAEAFEARLVQFKADHAHELPEVLESNLRQLDRLNGLMETTLASLSDAQRRRTALARYGLESSVEVTRLAAAMNDARRELSSLQSIYTPDHPEVVSANRAWLTAKARFDKAAEAGSRGDSEQARIDSEIRWLKDVALSYQQRIDDILTRVEKTPAVGTELSVINRDYDVIREKYTTLLSRKVEAELAQDLERRQKTSLFRVLEPAMQPLTAAEPKAMSAMGIALLLGLGAGLAAGGWAASRDTSIRGVADARQRLGLQVLATVPSLEGRARR</sequence>
<organism evidence="8 9">
    <name type="scientific">Vulgatibacter incomptus</name>
    <dbReference type="NCBI Taxonomy" id="1391653"/>
    <lineage>
        <taxon>Bacteria</taxon>
        <taxon>Pseudomonadati</taxon>
        <taxon>Myxococcota</taxon>
        <taxon>Myxococcia</taxon>
        <taxon>Myxococcales</taxon>
        <taxon>Cystobacterineae</taxon>
        <taxon>Vulgatibacteraceae</taxon>
        <taxon>Vulgatibacter</taxon>
    </lineage>
</organism>
<feature type="transmembrane region" description="Helical" evidence="6">
    <location>
        <begin position="397"/>
        <end position="420"/>
    </location>
</feature>
<keyword evidence="4 6" id="KW-1133">Transmembrane helix</keyword>
<evidence type="ECO:0000256" key="4">
    <source>
        <dbReference type="ARBA" id="ARBA00022989"/>
    </source>
</evidence>
<evidence type="ECO:0000256" key="3">
    <source>
        <dbReference type="ARBA" id="ARBA00022692"/>
    </source>
</evidence>
<dbReference type="EMBL" id="CP012332">
    <property type="protein sequence ID" value="AKU90655.1"/>
    <property type="molecule type" value="Genomic_DNA"/>
</dbReference>
<dbReference type="Pfam" id="PF02706">
    <property type="entry name" value="Wzz"/>
    <property type="match status" value="1"/>
</dbReference>
<feature type="domain" description="Polysaccharide chain length determinant N-terminal" evidence="7">
    <location>
        <begin position="9"/>
        <end position="96"/>
    </location>
</feature>
<comment type="subcellular location">
    <subcellularLocation>
        <location evidence="1">Cell membrane</location>
        <topology evidence="1">Multi-pass membrane protein</topology>
    </subcellularLocation>
</comment>
<feature type="transmembrane region" description="Helical" evidence="6">
    <location>
        <begin position="21"/>
        <end position="42"/>
    </location>
</feature>
<dbReference type="PANTHER" id="PTHR32309:SF31">
    <property type="entry name" value="CAPSULAR EXOPOLYSACCHARIDE FAMILY"/>
    <property type="match status" value="1"/>
</dbReference>
<protein>
    <submittedName>
        <fullName evidence="8">Lipopolysaccharide biosynthesis chain length determinant protein</fullName>
    </submittedName>
</protein>
<dbReference type="Proteomes" id="UP000055590">
    <property type="component" value="Chromosome"/>
</dbReference>
<dbReference type="GO" id="GO:0005886">
    <property type="term" value="C:plasma membrane"/>
    <property type="evidence" value="ECO:0007669"/>
    <property type="project" value="UniProtKB-SubCell"/>
</dbReference>
<dbReference type="PANTHER" id="PTHR32309">
    <property type="entry name" value="TYROSINE-PROTEIN KINASE"/>
    <property type="match status" value="1"/>
</dbReference>
<dbReference type="InterPro" id="IPR003856">
    <property type="entry name" value="LPS_length_determ_N"/>
</dbReference>
<accession>A0A0K1PAV3</accession>
<name>A0A0K1PAV3_9BACT</name>
<evidence type="ECO:0000259" key="7">
    <source>
        <dbReference type="Pfam" id="PF02706"/>
    </source>
</evidence>